<reference evidence="2" key="1">
    <citation type="submission" date="2024-07" db="EMBL/GenBank/DDBJ databases">
        <title>Two chromosome-level genome assemblies of Korean endemic species Abeliophyllum distichum and Forsythia ovata (Oleaceae).</title>
        <authorList>
            <person name="Jang H."/>
        </authorList>
    </citation>
    <scope>NUCLEOTIDE SEQUENCE [LARGE SCALE GENOMIC DNA]</scope>
</reference>
<evidence type="ECO:0000313" key="2">
    <source>
        <dbReference type="Proteomes" id="UP001604277"/>
    </source>
</evidence>
<comment type="caution">
    <text evidence="1">The sequence shown here is derived from an EMBL/GenBank/DDBJ whole genome shotgun (WGS) entry which is preliminary data.</text>
</comment>
<gene>
    <name evidence="1" type="ORF">Fot_53862</name>
</gene>
<protein>
    <submittedName>
        <fullName evidence="1">Wall-associated receptor kinase-like 1</fullName>
    </submittedName>
</protein>
<dbReference type="EMBL" id="JBFOLJ010000020">
    <property type="protein sequence ID" value="KAL2462625.1"/>
    <property type="molecule type" value="Genomic_DNA"/>
</dbReference>
<name>A0ABD1PFH8_9LAMI</name>
<dbReference type="Proteomes" id="UP001604277">
    <property type="component" value="Unassembled WGS sequence"/>
</dbReference>
<accession>A0ABD1PFH8</accession>
<dbReference type="AlphaFoldDB" id="A0ABD1PFH8"/>
<keyword evidence="2" id="KW-1185">Reference proteome</keyword>
<evidence type="ECO:0000313" key="1">
    <source>
        <dbReference type="EMBL" id="KAL2462625.1"/>
    </source>
</evidence>
<proteinExistence type="predicted"/>
<sequence>MWKFQVPCPFGIGIESNCSISSPWFDISCNTSFNPPKPYLANTKYEVIKISEDKIYVNYCKQAVACYDMQFYNKTEYSTIEIDFSLTPYTLSDANQITSIGCDDLAIVQGVSKTSNFGSGCVSFSSSPNDFGGIGFCPANGCCQTSIPNGVGGYRCRCSEGYEGNPYSVSLGCQSLAL</sequence>
<organism evidence="1 2">
    <name type="scientific">Forsythia ovata</name>
    <dbReference type="NCBI Taxonomy" id="205694"/>
    <lineage>
        <taxon>Eukaryota</taxon>
        <taxon>Viridiplantae</taxon>
        <taxon>Streptophyta</taxon>
        <taxon>Embryophyta</taxon>
        <taxon>Tracheophyta</taxon>
        <taxon>Spermatophyta</taxon>
        <taxon>Magnoliopsida</taxon>
        <taxon>eudicotyledons</taxon>
        <taxon>Gunneridae</taxon>
        <taxon>Pentapetalae</taxon>
        <taxon>asterids</taxon>
        <taxon>lamiids</taxon>
        <taxon>Lamiales</taxon>
        <taxon>Oleaceae</taxon>
        <taxon>Forsythieae</taxon>
        <taxon>Forsythia</taxon>
    </lineage>
</organism>
<dbReference type="PANTHER" id="PTHR33491">
    <property type="entry name" value="OSJNBA0016N04.9 PROTEIN"/>
    <property type="match status" value="1"/>
</dbReference>